<reference evidence="3" key="1">
    <citation type="submission" date="2022-11" db="UniProtKB">
        <authorList>
            <consortium name="WormBaseParasite"/>
        </authorList>
    </citation>
    <scope>IDENTIFICATION</scope>
</reference>
<sequence>MTRYRYSGDRTSAHERNANTNTARSSLQNVVGRSAGAVGAFVAVVRCWPISFAQLSCAASFSGRIRAMATRYGPYVPPVDYGTTTAADPPADYNNSSTKSHYPFSTFPDAYNSAKNSHPKDPVPSEPPIDYDNRKPPAASPRNEDKLSSPQSYGYNRKSPVSSPTNEDKSSSPQSYGYNKKSPVSSPTNEDKSSSPQSYGHGAVPLPDYNSPDVKRRAAAKVGDRRYGPQDFSQQRSIGVPVLPPMSQSAIEREPGKVGAGQNRAWLHHLKNHRKFDTLNSFRSVDDCPICQAMDSSDVALTMRHRNRRPQHQSPIVTGQIYQPPQGPIYDAADVNDHRNSGETKESLFMQKLNSVGVVVARAVQDRVARKPEELTVVQGELLEVGLLHSNI</sequence>
<dbReference type="WBParaSite" id="PSAMB.scaffold9656size8737.g32649.t1">
    <property type="protein sequence ID" value="PSAMB.scaffold9656size8737.g32649.t1"/>
    <property type="gene ID" value="PSAMB.scaffold9656size8737.g32649"/>
</dbReference>
<keyword evidence="2" id="KW-1185">Reference proteome</keyword>
<evidence type="ECO:0000256" key="1">
    <source>
        <dbReference type="SAM" id="MobiDB-lite"/>
    </source>
</evidence>
<dbReference type="AlphaFoldDB" id="A0A914XS70"/>
<evidence type="ECO:0000313" key="2">
    <source>
        <dbReference type="Proteomes" id="UP000887566"/>
    </source>
</evidence>
<feature type="region of interest" description="Disordered" evidence="1">
    <location>
        <begin position="1"/>
        <end position="21"/>
    </location>
</feature>
<feature type="compositionally biased region" description="Basic and acidic residues" evidence="1">
    <location>
        <begin position="1"/>
        <end position="17"/>
    </location>
</feature>
<accession>A0A914XS70</accession>
<protein>
    <submittedName>
        <fullName evidence="3">Uncharacterized protein</fullName>
    </submittedName>
</protein>
<feature type="region of interest" description="Disordered" evidence="1">
    <location>
        <begin position="86"/>
        <end position="232"/>
    </location>
</feature>
<evidence type="ECO:0000313" key="3">
    <source>
        <dbReference type="WBParaSite" id="PSAMB.scaffold9656size8737.g32649.t1"/>
    </source>
</evidence>
<dbReference type="Proteomes" id="UP000887566">
    <property type="component" value="Unplaced"/>
</dbReference>
<organism evidence="2 3">
    <name type="scientific">Plectus sambesii</name>
    <dbReference type="NCBI Taxonomy" id="2011161"/>
    <lineage>
        <taxon>Eukaryota</taxon>
        <taxon>Metazoa</taxon>
        <taxon>Ecdysozoa</taxon>
        <taxon>Nematoda</taxon>
        <taxon>Chromadorea</taxon>
        <taxon>Plectida</taxon>
        <taxon>Plectina</taxon>
        <taxon>Plectoidea</taxon>
        <taxon>Plectidae</taxon>
        <taxon>Plectus</taxon>
    </lineage>
</organism>
<name>A0A914XS70_9BILA</name>
<feature type="compositionally biased region" description="Polar residues" evidence="1">
    <location>
        <begin position="148"/>
        <end position="198"/>
    </location>
</feature>
<proteinExistence type="predicted"/>